<organism evidence="1 2">
    <name type="scientific">Variibacter gotjawalensis</name>
    <dbReference type="NCBI Taxonomy" id="1333996"/>
    <lineage>
        <taxon>Bacteria</taxon>
        <taxon>Pseudomonadati</taxon>
        <taxon>Pseudomonadota</taxon>
        <taxon>Alphaproteobacteria</taxon>
        <taxon>Hyphomicrobiales</taxon>
        <taxon>Nitrobacteraceae</taxon>
        <taxon>Variibacter</taxon>
    </lineage>
</organism>
<keyword evidence="2" id="KW-1185">Reference proteome</keyword>
<sequence length="150" mass="16297">MHYCWVATFDGFIETNIDALTTSLDALFPGHFLPKRNEGSFVINGTIPDEFMIVSKVPGFSGAFLLYSYDRAADPDVAAEPLDDAYRSALSIAAIGGSDEPALRFIGSALAHLAPPDAAFLIDIETGQFIRFSADVRARMPRESPFEPPP</sequence>
<accession>A0A0S3PVS4</accession>
<evidence type="ECO:0000313" key="1">
    <source>
        <dbReference type="EMBL" id="BAT59888.1"/>
    </source>
</evidence>
<proteinExistence type="predicted"/>
<name>A0A0S3PVS4_9BRAD</name>
<dbReference type="KEGG" id="vgo:GJW-30_1_02423"/>
<dbReference type="Proteomes" id="UP000236884">
    <property type="component" value="Chromosome"/>
</dbReference>
<evidence type="ECO:0000313" key="2">
    <source>
        <dbReference type="Proteomes" id="UP000236884"/>
    </source>
</evidence>
<dbReference type="RefSeq" id="WP_096355641.1">
    <property type="nucleotide sequence ID" value="NZ_AP014946.1"/>
</dbReference>
<gene>
    <name evidence="1" type="ORF">GJW-30_1_02423</name>
</gene>
<dbReference type="AlphaFoldDB" id="A0A0S3PVS4"/>
<dbReference type="EMBL" id="AP014946">
    <property type="protein sequence ID" value="BAT59888.1"/>
    <property type="molecule type" value="Genomic_DNA"/>
</dbReference>
<reference evidence="1 2" key="1">
    <citation type="submission" date="2015-08" db="EMBL/GenBank/DDBJ databases">
        <title>Investigation of the bacterial diversity of lava forest soil.</title>
        <authorList>
            <person name="Lee J.S."/>
        </authorList>
    </citation>
    <scope>NUCLEOTIDE SEQUENCE [LARGE SCALE GENOMIC DNA]</scope>
    <source>
        <strain evidence="1 2">GJW-30</strain>
    </source>
</reference>
<protein>
    <submittedName>
        <fullName evidence="1">Uncharacterized protein</fullName>
    </submittedName>
</protein>